<dbReference type="InterPro" id="IPR051708">
    <property type="entry name" value="Plant_Aspart_Prot_A1"/>
</dbReference>
<name>A0AAV1WZK2_LUPLU</name>
<dbReference type="Gene3D" id="2.40.70.10">
    <property type="entry name" value="Acid Proteases"/>
    <property type="match status" value="2"/>
</dbReference>
<evidence type="ECO:0000259" key="4">
    <source>
        <dbReference type="PROSITE" id="PS51767"/>
    </source>
</evidence>
<dbReference type="GO" id="GO:0008233">
    <property type="term" value="F:peptidase activity"/>
    <property type="evidence" value="ECO:0007669"/>
    <property type="project" value="UniProtKB-KW"/>
</dbReference>
<dbReference type="PANTHER" id="PTHR47967">
    <property type="entry name" value="OS07G0603500 PROTEIN-RELATED"/>
    <property type="match status" value="1"/>
</dbReference>
<keyword evidence="2" id="KW-0645">Protease</keyword>
<evidence type="ECO:0000256" key="2">
    <source>
        <dbReference type="ARBA" id="ARBA00022670"/>
    </source>
</evidence>
<dbReference type="PANTHER" id="PTHR47967:SF123">
    <property type="entry name" value="ASPARTIC PROTEINASE NEPENTHESIN-1-LIKE"/>
    <property type="match status" value="1"/>
</dbReference>
<accession>A0AAV1WZK2</accession>
<dbReference type="GO" id="GO:0005576">
    <property type="term" value="C:extracellular region"/>
    <property type="evidence" value="ECO:0007669"/>
    <property type="project" value="TreeGrafter"/>
</dbReference>
<dbReference type="AlphaFoldDB" id="A0AAV1WZK2"/>
<gene>
    <name evidence="5" type="ORF">LLUT_LOCUS15803</name>
</gene>
<feature type="domain" description="Peptidase A1" evidence="4">
    <location>
        <begin position="1"/>
        <end position="342"/>
    </location>
</feature>
<dbReference type="InterPro" id="IPR021109">
    <property type="entry name" value="Peptidase_aspartic_dom_sf"/>
</dbReference>
<dbReference type="GO" id="GO:0006508">
    <property type="term" value="P:proteolysis"/>
    <property type="evidence" value="ECO:0007669"/>
    <property type="project" value="UniProtKB-KW"/>
</dbReference>
<dbReference type="InterPro" id="IPR032861">
    <property type="entry name" value="TAXi_N"/>
</dbReference>
<dbReference type="SUPFAM" id="SSF50630">
    <property type="entry name" value="Acid proteases"/>
    <property type="match status" value="1"/>
</dbReference>
<dbReference type="InterPro" id="IPR033121">
    <property type="entry name" value="PEPTIDASE_A1"/>
</dbReference>
<protein>
    <recommendedName>
        <fullName evidence="4">Peptidase A1 domain-containing protein</fullName>
    </recommendedName>
</protein>
<organism evidence="5 6">
    <name type="scientific">Lupinus luteus</name>
    <name type="common">European yellow lupine</name>
    <dbReference type="NCBI Taxonomy" id="3873"/>
    <lineage>
        <taxon>Eukaryota</taxon>
        <taxon>Viridiplantae</taxon>
        <taxon>Streptophyta</taxon>
        <taxon>Embryophyta</taxon>
        <taxon>Tracheophyta</taxon>
        <taxon>Spermatophyta</taxon>
        <taxon>Magnoliopsida</taxon>
        <taxon>eudicotyledons</taxon>
        <taxon>Gunneridae</taxon>
        <taxon>Pentapetalae</taxon>
        <taxon>rosids</taxon>
        <taxon>fabids</taxon>
        <taxon>Fabales</taxon>
        <taxon>Fabaceae</taxon>
        <taxon>Papilionoideae</taxon>
        <taxon>50 kb inversion clade</taxon>
        <taxon>genistoids sensu lato</taxon>
        <taxon>core genistoids</taxon>
        <taxon>Genisteae</taxon>
        <taxon>Lupinus</taxon>
    </lineage>
</organism>
<evidence type="ECO:0000256" key="3">
    <source>
        <dbReference type="ARBA" id="ARBA00022801"/>
    </source>
</evidence>
<keyword evidence="6" id="KW-1185">Reference proteome</keyword>
<evidence type="ECO:0000313" key="6">
    <source>
        <dbReference type="Proteomes" id="UP001497480"/>
    </source>
</evidence>
<dbReference type="EMBL" id="CAXHTB010000011">
    <property type="protein sequence ID" value="CAL0314743.1"/>
    <property type="molecule type" value="Genomic_DNA"/>
</dbReference>
<dbReference type="InterPro" id="IPR032799">
    <property type="entry name" value="TAXi_C"/>
</dbReference>
<dbReference type="Proteomes" id="UP001497480">
    <property type="component" value="Unassembled WGS sequence"/>
</dbReference>
<dbReference type="Pfam" id="PF14541">
    <property type="entry name" value="TAXi_C"/>
    <property type="match status" value="1"/>
</dbReference>
<evidence type="ECO:0000256" key="1">
    <source>
        <dbReference type="ARBA" id="ARBA00007447"/>
    </source>
</evidence>
<reference evidence="5 6" key="1">
    <citation type="submission" date="2024-03" db="EMBL/GenBank/DDBJ databases">
        <authorList>
            <person name="Martinez-Hernandez J."/>
        </authorList>
    </citation>
    <scope>NUCLEOTIDE SEQUENCE [LARGE SCALE GENOMIC DNA]</scope>
</reference>
<comment type="similarity">
    <text evidence="1">Belongs to the peptidase A1 family.</text>
</comment>
<evidence type="ECO:0000313" key="5">
    <source>
        <dbReference type="EMBL" id="CAL0314743.1"/>
    </source>
</evidence>
<dbReference type="PROSITE" id="PS51767">
    <property type="entry name" value="PEPTIDASE_A1"/>
    <property type="match status" value="1"/>
</dbReference>
<comment type="caution">
    <text evidence="5">The sequence shown here is derived from an EMBL/GenBank/DDBJ whole genome shotgun (WGS) entry which is preliminary data.</text>
</comment>
<sequence>MVVEVSIGTFHKGANKSYLLKMSTTSDFTWTQYEDCRTFDNGHCYPLKNGDFPNHHSLSNHIIFPLTSYSMKYHDCSNSSGYLIKDTFTFRSTPSPSKHLEFPNITFGCGCKNHDPLAKDKSYQIAGVFGLGIGERSFTNQIQNQSEGKFSYCLVHVFMKNPPPLYLRFGTDIKPPSSSQTIKFLESSTHAYIVDLVDLGVNKEQLHIHNRQINSPSLKFKGIVFDSGTIMSYLSKGAYDIVVSQLDKHFSKYKGEFKKEIDSKFLIYSRIKGKGYNNIPGVTFYFKGGAKLDVNPEGTFMKKLQGGKETFRLMIRETKTGCWSIFVVVLEYAFSCVSRMNE</sequence>
<proteinExistence type="inferred from homology"/>
<dbReference type="Pfam" id="PF14543">
    <property type="entry name" value="TAXi_N"/>
    <property type="match status" value="1"/>
</dbReference>
<keyword evidence="3" id="KW-0378">Hydrolase</keyword>